<evidence type="ECO:0000256" key="3">
    <source>
        <dbReference type="RuleBase" id="RU003345"/>
    </source>
</evidence>
<reference evidence="5 6" key="1">
    <citation type="journal article" date="2019" name="Int. J. Syst. Evol. Microbiol.">
        <title>The Global Catalogue of Microorganisms (GCM) 10K type strain sequencing project: providing services to taxonomists for standard genome sequencing and annotation.</title>
        <authorList>
            <consortium name="The Broad Institute Genomics Platform"/>
            <consortium name="The Broad Institute Genome Sequencing Center for Infectious Disease"/>
            <person name="Wu L."/>
            <person name="Ma J."/>
        </authorList>
    </citation>
    <scope>NUCLEOTIDE SEQUENCE [LARGE SCALE GENOMIC DNA]</scope>
    <source>
        <strain evidence="5 6">JCM 16221</strain>
    </source>
</reference>
<gene>
    <name evidence="5" type="ORF">GCM10009854_18320</name>
</gene>
<dbReference type="InterPro" id="IPR016160">
    <property type="entry name" value="Ald_DH_CS_CYS"/>
</dbReference>
<name>A0ABN3G1C8_9PSEU</name>
<proteinExistence type="inferred from homology"/>
<accession>A0ABN3G1C8</accession>
<dbReference type="PANTHER" id="PTHR11699">
    <property type="entry name" value="ALDEHYDE DEHYDROGENASE-RELATED"/>
    <property type="match status" value="1"/>
</dbReference>
<dbReference type="EMBL" id="BAAARA010000004">
    <property type="protein sequence ID" value="GAA2342103.1"/>
    <property type="molecule type" value="Genomic_DNA"/>
</dbReference>
<dbReference type="Gene3D" id="3.40.605.10">
    <property type="entry name" value="Aldehyde Dehydrogenase, Chain A, domain 1"/>
    <property type="match status" value="1"/>
</dbReference>
<dbReference type="Proteomes" id="UP001501218">
    <property type="component" value="Unassembled WGS sequence"/>
</dbReference>
<dbReference type="InterPro" id="IPR016163">
    <property type="entry name" value="Ald_DH_C"/>
</dbReference>
<dbReference type="PROSITE" id="PS00687">
    <property type="entry name" value="ALDEHYDE_DEHYDR_GLU"/>
    <property type="match status" value="1"/>
</dbReference>
<dbReference type="RefSeq" id="WP_344128774.1">
    <property type="nucleotide sequence ID" value="NZ_BAAARA010000004.1"/>
</dbReference>
<dbReference type="Pfam" id="PF00171">
    <property type="entry name" value="Aldedh"/>
    <property type="match status" value="1"/>
</dbReference>
<evidence type="ECO:0000259" key="4">
    <source>
        <dbReference type="Pfam" id="PF00171"/>
    </source>
</evidence>
<evidence type="ECO:0000313" key="5">
    <source>
        <dbReference type="EMBL" id="GAA2342103.1"/>
    </source>
</evidence>
<dbReference type="InterPro" id="IPR029510">
    <property type="entry name" value="Ald_DH_CS_GLU"/>
</dbReference>
<organism evidence="5 6">
    <name type="scientific">Saccharopolyspora halophila</name>
    <dbReference type="NCBI Taxonomy" id="405551"/>
    <lineage>
        <taxon>Bacteria</taxon>
        <taxon>Bacillati</taxon>
        <taxon>Actinomycetota</taxon>
        <taxon>Actinomycetes</taxon>
        <taxon>Pseudonocardiales</taxon>
        <taxon>Pseudonocardiaceae</taxon>
        <taxon>Saccharopolyspora</taxon>
    </lineage>
</organism>
<dbReference type="SUPFAM" id="SSF53720">
    <property type="entry name" value="ALDH-like"/>
    <property type="match status" value="1"/>
</dbReference>
<comment type="caution">
    <text evidence="5">The sequence shown here is derived from an EMBL/GenBank/DDBJ whole genome shotgun (WGS) entry which is preliminary data.</text>
</comment>
<protein>
    <submittedName>
        <fullName evidence="5">Gamma-aminobutyraldehyde dehydrogenase</fullName>
    </submittedName>
</protein>
<evidence type="ECO:0000256" key="2">
    <source>
        <dbReference type="PROSITE-ProRule" id="PRU10007"/>
    </source>
</evidence>
<comment type="similarity">
    <text evidence="3">Belongs to the aldehyde dehydrogenase family.</text>
</comment>
<dbReference type="CDD" id="cd07092">
    <property type="entry name" value="ALDH_ABALDH-YdcW"/>
    <property type="match status" value="1"/>
</dbReference>
<dbReference type="InterPro" id="IPR015590">
    <property type="entry name" value="Aldehyde_DH_dom"/>
</dbReference>
<sequence>MREIRNIVDGEPVDAQDLRAAELIDPCSGEPFGTAPLSSEADVNAAYESAARAFEQWRRSTPAERQRLLLRLADELERRGEEFVAAEAENTGKPLEATRTEEVGAAVDQIRFFAGAARVLEGSAAGEYASGRTSCVRREPVGVIGQVAPWNYPLMMAVWKVAPAIAAGNTVVLKPADTTPVTAAMLGELVAEIFPAGVLNVVCGDRDTGRAVVSHPVSAMVSITGSTRAGQQVAAAAAEDVKRVHLELGGKAPALVFADADLDAAAEGIADAGFFNAGQDCTAATRVLVEERVAEEFTAKLVARAAELRCGPPSDADAAFGPLNNAGQFERVREIVDRLPAHARVLTGGHRIGEKGFFFAPTVIGGVRQDDEPVQEEIFGPVLTVQTFRDEADALRLANGVDYALASSAWTADHGRAQRMAADLDFGCVWINTHMVLVAEMPHGGFKRSGYGKDLSRYGLDDYTRIKHVMHNHA</sequence>
<keyword evidence="1 3" id="KW-0560">Oxidoreductase</keyword>
<evidence type="ECO:0000313" key="6">
    <source>
        <dbReference type="Proteomes" id="UP001501218"/>
    </source>
</evidence>
<feature type="active site" evidence="2">
    <location>
        <position position="247"/>
    </location>
</feature>
<feature type="domain" description="Aldehyde dehydrogenase" evidence="4">
    <location>
        <begin position="15"/>
        <end position="469"/>
    </location>
</feature>
<dbReference type="NCBIfam" id="NF010000">
    <property type="entry name" value="PRK13473.1"/>
    <property type="match status" value="1"/>
</dbReference>
<dbReference type="InterPro" id="IPR015657">
    <property type="entry name" value="Aminobutyraldehyde_DH"/>
</dbReference>
<dbReference type="InterPro" id="IPR016162">
    <property type="entry name" value="Ald_DH_N"/>
</dbReference>
<keyword evidence="6" id="KW-1185">Reference proteome</keyword>
<dbReference type="InterPro" id="IPR016161">
    <property type="entry name" value="Ald_DH/histidinol_DH"/>
</dbReference>
<dbReference type="Gene3D" id="3.40.309.10">
    <property type="entry name" value="Aldehyde Dehydrogenase, Chain A, domain 2"/>
    <property type="match status" value="1"/>
</dbReference>
<dbReference type="PROSITE" id="PS00070">
    <property type="entry name" value="ALDEHYDE_DEHYDR_CYS"/>
    <property type="match status" value="1"/>
</dbReference>
<evidence type="ECO:0000256" key="1">
    <source>
        <dbReference type="ARBA" id="ARBA00023002"/>
    </source>
</evidence>